<keyword evidence="2" id="KW-1185">Reference proteome</keyword>
<protein>
    <recommendedName>
        <fullName evidence="3">Transposase</fullName>
    </recommendedName>
</protein>
<dbReference type="Proteomes" id="UP001063350">
    <property type="component" value="Chromosome"/>
</dbReference>
<dbReference type="EMBL" id="AP024233">
    <property type="protein sequence ID" value="BCO08918.1"/>
    <property type="molecule type" value="Genomic_DNA"/>
</dbReference>
<organism evidence="1 2">
    <name type="scientific">Desulfolithobacter dissulfuricans</name>
    <dbReference type="NCBI Taxonomy" id="2795293"/>
    <lineage>
        <taxon>Bacteria</taxon>
        <taxon>Pseudomonadati</taxon>
        <taxon>Thermodesulfobacteriota</taxon>
        <taxon>Desulfobulbia</taxon>
        <taxon>Desulfobulbales</taxon>
        <taxon>Desulfobulbaceae</taxon>
        <taxon>Desulfolithobacter</taxon>
    </lineage>
</organism>
<name>A0A915TZS4_9BACT</name>
<evidence type="ECO:0000313" key="1">
    <source>
        <dbReference type="EMBL" id="BCO08918.1"/>
    </source>
</evidence>
<dbReference type="AlphaFoldDB" id="A0A915TZS4"/>
<reference evidence="1" key="1">
    <citation type="submission" date="2020-12" db="EMBL/GenBank/DDBJ databases">
        <title>Desulfobium dissulfuricans gen. nov., sp. nov., a novel mesophilic, sulfate-reducing bacterium isolated from a deep-sea hydrothermal vent.</title>
        <authorList>
            <person name="Hashimoto Y."/>
            <person name="Tame A."/>
            <person name="Sawayama S."/>
            <person name="Miyazaki J."/>
            <person name="Takai K."/>
            <person name="Nakagawa S."/>
        </authorList>
    </citation>
    <scope>NUCLEOTIDE SEQUENCE</scope>
    <source>
        <strain evidence="1">GF1</strain>
    </source>
</reference>
<dbReference type="KEGG" id="ddu:GF1_12940"/>
<sequence>MDEETILALVKLRRQMPGLPVARLLHEMKKRNLCPPDLTISLSTAYRILRQEGLSGRNPAVKVDRRRFEAEYPNDIWQSDVFICRESFYDRKILQYFC</sequence>
<dbReference type="RefSeq" id="WP_267928801.1">
    <property type="nucleotide sequence ID" value="NZ_AP024233.1"/>
</dbReference>
<evidence type="ECO:0008006" key="3">
    <source>
        <dbReference type="Google" id="ProtNLM"/>
    </source>
</evidence>
<proteinExistence type="predicted"/>
<evidence type="ECO:0000313" key="2">
    <source>
        <dbReference type="Proteomes" id="UP001063350"/>
    </source>
</evidence>
<gene>
    <name evidence="1" type="ORF">GF1_12940</name>
</gene>
<accession>A0A915TZS4</accession>